<feature type="repeat" description="ANK" evidence="3">
    <location>
        <begin position="373"/>
        <end position="405"/>
    </location>
</feature>
<dbReference type="Pfam" id="PF12796">
    <property type="entry name" value="Ank_2"/>
    <property type="match status" value="5"/>
</dbReference>
<feature type="repeat" description="ANK" evidence="3">
    <location>
        <begin position="604"/>
        <end position="636"/>
    </location>
</feature>
<feature type="repeat" description="ANK" evidence="3">
    <location>
        <begin position="673"/>
        <end position="702"/>
    </location>
</feature>
<feature type="repeat" description="ANK" evidence="3">
    <location>
        <begin position="406"/>
        <end position="438"/>
    </location>
</feature>
<feature type="repeat" description="ANK" evidence="3">
    <location>
        <begin position="307"/>
        <end position="339"/>
    </location>
</feature>
<dbReference type="SMART" id="SM00248">
    <property type="entry name" value="ANK"/>
    <property type="match status" value="15"/>
</dbReference>
<feature type="repeat" description="ANK" evidence="3">
    <location>
        <begin position="703"/>
        <end position="735"/>
    </location>
</feature>
<keyword evidence="2 3" id="KW-0040">ANK repeat</keyword>
<dbReference type="SUPFAM" id="SSF48403">
    <property type="entry name" value="Ankyrin repeat"/>
    <property type="match status" value="2"/>
</dbReference>
<evidence type="ECO:0000256" key="1">
    <source>
        <dbReference type="ARBA" id="ARBA00022737"/>
    </source>
</evidence>
<protein>
    <submittedName>
        <fullName evidence="5">Uncharacterized protein</fullName>
    </submittedName>
</protein>
<dbReference type="Gene3D" id="1.25.40.20">
    <property type="entry name" value="Ankyrin repeat-containing domain"/>
    <property type="match status" value="5"/>
</dbReference>
<feature type="repeat" description="ANK" evidence="3">
    <location>
        <begin position="274"/>
        <end position="306"/>
    </location>
</feature>
<feature type="repeat" description="ANK" evidence="3">
    <location>
        <begin position="571"/>
        <end position="603"/>
    </location>
</feature>
<reference evidence="5 6" key="1">
    <citation type="submission" date="2020-06" db="EMBL/GenBank/DDBJ databases">
        <authorList>
            <person name="Li R."/>
            <person name="Bekaert M."/>
        </authorList>
    </citation>
    <scope>NUCLEOTIDE SEQUENCE [LARGE SCALE GENOMIC DNA]</scope>
    <source>
        <strain evidence="6">wild</strain>
    </source>
</reference>
<feature type="repeat" description="ANK" evidence="3">
    <location>
        <begin position="505"/>
        <end position="537"/>
    </location>
</feature>
<feature type="repeat" description="ANK" evidence="3">
    <location>
        <begin position="472"/>
        <end position="504"/>
    </location>
</feature>
<proteinExistence type="predicted"/>
<organism evidence="5 6">
    <name type="scientific">Mytilus coruscus</name>
    <name type="common">Sea mussel</name>
    <dbReference type="NCBI Taxonomy" id="42192"/>
    <lineage>
        <taxon>Eukaryota</taxon>
        <taxon>Metazoa</taxon>
        <taxon>Spiralia</taxon>
        <taxon>Lophotrochozoa</taxon>
        <taxon>Mollusca</taxon>
        <taxon>Bivalvia</taxon>
        <taxon>Autobranchia</taxon>
        <taxon>Pteriomorphia</taxon>
        <taxon>Mytilida</taxon>
        <taxon>Mytiloidea</taxon>
        <taxon>Mytilidae</taxon>
        <taxon>Mytilinae</taxon>
        <taxon>Mytilus</taxon>
    </lineage>
</organism>
<dbReference type="Proteomes" id="UP000507470">
    <property type="component" value="Unassembled WGS sequence"/>
</dbReference>
<dbReference type="PANTHER" id="PTHR24171">
    <property type="entry name" value="ANKYRIN REPEAT DOMAIN-CONTAINING PROTEIN 39-RELATED"/>
    <property type="match status" value="1"/>
</dbReference>
<dbReference type="PROSITE" id="PS50297">
    <property type="entry name" value="ANK_REP_REGION"/>
    <property type="match status" value="11"/>
</dbReference>
<evidence type="ECO:0000256" key="2">
    <source>
        <dbReference type="ARBA" id="ARBA00023043"/>
    </source>
</evidence>
<dbReference type="PROSITE" id="PS50088">
    <property type="entry name" value="ANK_REPEAT"/>
    <property type="match status" value="14"/>
</dbReference>
<evidence type="ECO:0000256" key="3">
    <source>
        <dbReference type="PROSITE-ProRule" id="PRU00023"/>
    </source>
</evidence>
<evidence type="ECO:0000313" key="6">
    <source>
        <dbReference type="Proteomes" id="UP000507470"/>
    </source>
</evidence>
<feature type="repeat" description="ANK" evidence="3">
    <location>
        <begin position="637"/>
        <end position="669"/>
    </location>
</feature>
<gene>
    <name evidence="5" type="ORF">MCOR_19051</name>
</gene>
<dbReference type="OrthoDB" id="10071877at2759"/>
<accession>A0A6J8BM00</accession>
<dbReference type="EMBL" id="CACVKT020003357">
    <property type="protein sequence ID" value="CAC5383287.1"/>
    <property type="molecule type" value="Genomic_DNA"/>
</dbReference>
<feature type="region of interest" description="Disordered" evidence="4">
    <location>
        <begin position="968"/>
        <end position="1049"/>
    </location>
</feature>
<name>A0A6J8BM00_MYTCO</name>
<dbReference type="InterPro" id="IPR036770">
    <property type="entry name" value="Ankyrin_rpt-contain_sf"/>
</dbReference>
<feature type="repeat" description="ANK" evidence="3">
    <location>
        <begin position="340"/>
        <end position="372"/>
    </location>
</feature>
<keyword evidence="1" id="KW-0677">Repeat</keyword>
<evidence type="ECO:0000256" key="4">
    <source>
        <dbReference type="SAM" id="MobiDB-lite"/>
    </source>
</evidence>
<keyword evidence="6" id="KW-1185">Reference proteome</keyword>
<dbReference type="AlphaFoldDB" id="A0A6J8BM00"/>
<feature type="repeat" description="ANK" evidence="3">
    <location>
        <begin position="439"/>
        <end position="471"/>
    </location>
</feature>
<dbReference type="Pfam" id="PF00023">
    <property type="entry name" value="Ank"/>
    <property type="match status" value="1"/>
</dbReference>
<evidence type="ECO:0000313" key="5">
    <source>
        <dbReference type="EMBL" id="CAC5383287.1"/>
    </source>
</evidence>
<sequence>MIFLIGLNIQIVTHVLSIRYLLNHKWIAIFDHLEKSKTPVMHFHEHISTLFEKKHDSCNDHERYKYVYQPNLNRATCNVTRYQPFIFGTIGSSDCTFLKSVCNSEGQSTYDNGTTKSDRTCKCNTDRGYTYVKEPKSHNYCNPSNEDCSCHIGTNPKKNTIGSKDFKYYEEINITPSQSRGNTFNMSKDLKIFDFDNYKYNIACPTQNPETDLETQTQDEQLIQNDIRENPETDLETQTQDEQLIQNDIRVLDYGLLQEEGKEKNAYDARFSKNGEFPLYVACKEGHMETVRVLLQNNADLSQSNHDGESPLYLACAGGHKDIVNLLLKSNAYVSQCNRSGQFPLHVACRGGHTDTVQLLLKNNANASQCNRFGESPLYVASKLGHTKTVNVLLQNNSNVSRCTSRGESPLYTACEGGHKVIVERLLQNNAAVLQSTRNGDFPLYVACSYGHTETVELLLKNHADLSQYNSTGQSSLGVACRQGHKDTVILLLHWKADVSQCNRDGKSPLYLACAGGHIDIVQVLLLHNANVSKSDLRGISPLYLACERGHTGTVKLLLQNNADLFQNNKWSESSLYAACRGGHTDPVKLLLQKDADVSQSNRDGQSPLFIACAGGYTDIVEQLLEKNADVHQCDTWEMSPLYIACKGGYKGTVQLLLMNHADVNKCNQWLESPLYVACRRGHTDIVEVLLDNKADVSQCDHWTESPLYVACEGGYPNIVKLLLQKNADVSQCEQPGGQSPLHAACIVDPFDEFGSHEDAYEKKYKDCIEIVKLLIARNADVRMLKSSHELFRVAHYGITWDRAQDECKPYGLENREEYLRKSGIPNEHEFWIGKAIYIVPTRWIEIIDYNGTVSISSDPGNCTAICCGNCDRGTANGNNLEGRRCSSVDNTIVGRCGTRHDSSSKWGFDYFGSLDYCIKRNALLPSSNYCQKIETQSNFKGQISWTNVFREEIKMMKMKDLTKDTEIKTQSPLYTPRSKDENMKISPDPLFPHEKDKSSSQSTDTIKDTEMKTQIPLYTLTSKDENVNISPDPLFPHEKGRRSSQTTG</sequence>
<dbReference type="InterPro" id="IPR002110">
    <property type="entry name" value="Ankyrin_rpt"/>
</dbReference>
<feature type="repeat" description="ANK" evidence="3">
    <location>
        <begin position="538"/>
        <end position="570"/>
    </location>
</feature>